<keyword evidence="1" id="KW-0808">Transferase</keyword>
<dbReference type="SUPFAM" id="SSF55729">
    <property type="entry name" value="Acyl-CoA N-acyltransferases (Nat)"/>
    <property type="match status" value="1"/>
</dbReference>
<dbReference type="CDD" id="cd04301">
    <property type="entry name" value="NAT_SF"/>
    <property type="match status" value="1"/>
</dbReference>
<proteinExistence type="predicted"/>
<evidence type="ECO:0000259" key="3">
    <source>
        <dbReference type="PROSITE" id="PS51186"/>
    </source>
</evidence>
<feature type="domain" description="N-acetyltransferase" evidence="3">
    <location>
        <begin position="16"/>
        <end position="161"/>
    </location>
</feature>
<dbReference type="Proteomes" id="UP001206128">
    <property type="component" value="Unassembled WGS sequence"/>
</dbReference>
<evidence type="ECO:0000256" key="1">
    <source>
        <dbReference type="ARBA" id="ARBA00022679"/>
    </source>
</evidence>
<dbReference type="PANTHER" id="PTHR43877">
    <property type="entry name" value="AMINOALKYLPHOSPHONATE N-ACETYLTRANSFERASE-RELATED-RELATED"/>
    <property type="match status" value="1"/>
</dbReference>
<dbReference type="Pfam" id="PF00583">
    <property type="entry name" value="Acetyltransf_1"/>
    <property type="match status" value="1"/>
</dbReference>
<name>A0AAE3GMI0_9PSEU</name>
<sequence>MLTRVELTVQELAAQAGIRRARRADVDRIVELLAADQIGAGRETPGDPTYLAAFERIAADPNQLLVVAEADGEVVGTLQLTFTPGLSRGGMTRATVEAVRVRADQRGSGLGQRMLRWAVAESRQRGCGLVQLTTDARRTDAHRFYERLGFQPTHVGMKLSL</sequence>
<dbReference type="AlphaFoldDB" id="A0AAE3GMI0"/>
<comment type="caution">
    <text evidence="4">The sequence shown here is derived from an EMBL/GenBank/DDBJ whole genome shotgun (WGS) entry which is preliminary data.</text>
</comment>
<keyword evidence="5" id="KW-1185">Reference proteome</keyword>
<dbReference type="InterPro" id="IPR000182">
    <property type="entry name" value="GNAT_dom"/>
</dbReference>
<protein>
    <submittedName>
        <fullName evidence="4">N-acetyltransferase YhbS</fullName>
    </submittedName>
</protein>
<evidence type="ECO:0000313" key="5">
    <source>
        <dbReference type="Proteomes" id="UP001206128"/>
    </source>
</evidence>
<keyword evidence="2" id="KW-0012">Acyltransferase</keyword>
<dbReference type="Gene3D" id="3.40.630.30">
    <property type="match status" value="1"/>
</dbReference>
<dbReference type="InterPro" id="IPR016181">
    <property type="entry name" value="Acyl_CoA_acyltransferase"/>
</dbReference>
<dbReference type="EMBL" id="JAMTCK010000029">
    <property type="protein sequence ID" value="MCP2170325.1"/>
    <property type="molecule type" value="Genomic_DNA"/>
</dbReference>
<evidence type="ECO:0000256" key="2">
    <source>
        <dbReference type="ARBA" id="ARBA00023315"/>
    </source>
</evidence>
<dbReference type="GO" id="GO:0016747">
    <property type="term" value="F:acyltransferase activity, transferring groups other than amino-acyl groups"/>
    <property type="evidence" value="ECO:0007669"/>
    <property type="project" value="InterPro"/>
</dbReference>
<dbReference type="PROSITE" id="PS51186">
    <property type="entry name" value="GNAT"/>
    <property type="match status" value="1"/>
</dbReference>
<dbReference type="PANTHER" id="PTHR43877:SF2">
    <property type="entry name" value="AMINOALKYLPHOSPHONATE N-ACETYLTRANSFERASE-RELATED"/>
    <property type="match status" value="1"/>
</dbReference>
<evidence type="ECO:0000313" key="4">
    <source>
        <dbReference type="EMBL" id="MCP2170325.1"/>
    </source>
</evidence>
<reference evidence="4" key="1">
    <citation type="submission" date="2022-06" db="EMBL/GenBank/DDBJ databases">
        <title>Genomic Encyclopedia of Archaeal and Bacterial Type Strains, Phase II (KMG-II): from individual species to whole genera.</title>
        <authorList>
            <person name="Goeker M."/>
        </authorList>
    </citation>
    <scope>NUCLEOTIDE SEQUENCE</scope>
    <source>
        <strain evidence="4">DSM 43935</strain>
    </source>
</reference>
<dbReference type="InterPro" id="IPR050832">
    <property type="entry name" value="Bact_Acetyltransf"/>
</dbReference>
<accession>A0AAE3GMI0</accession>
<organism evidence="4 5">
    <name type="scientific">Goodfellowiella coeruleoviolacea</name>
    <dbReference type="NCBI Taxonomy" id="334858"/>
    <lineage>
        <taxon>Bacteria</taxon>
        <taxon>Bacillati</taxon>
        <taxon>Actinomycetota</taxon>
        <taxon>Actinomycetes</taxon>
        <taxon>Pseudonocardiales</taxon>
        <taxon>Pseudonocardiaceae</taxon>
        <taxon>Goodfellowiella</taxon>
    </lineage>
</organism>
<gene>
    <name evidence="4" type="ORF">LX83_007216</name>
</gene>